<proteinExistence type="predicted"/>
<accession>A0A9P4QDU4</accession>
<dbReference type="Proteomes" id="UP000799441">
    <property type="component" value="Unassembled WGS sequence"/>
</dbReference>
<reference evidence="2" key="1">
    <citation type="journal article" date="2020" name="Stud. Mycol.">
        <title>101 Dothideomycetes genomes: a test case for predicting lifestyles and emergence of pathogens.</title>
        <authorList>
            <person name="Haridas S."/>
            <person name="Albert R."/>
            <person name="Binder M."/>
            <person name="Bloem J."/>
            <person name="Labutti K."/>
            <person name="Salamov A."/>
            <person name="Andreopoulos B."/>
            <person name="Baker S."/>
            <person name="Barry K."/>
            <person name="Bills G."/>
            <person name="Bluhm B."/>
            <person name="Cannon C."/>
            <person name="Castanera R."/>
            <person name="Culley D."/>
            <person name="Daum C."/>
            <person name="Ezra D."/>
            <person name="Gonzalez J."/>
            <person name="Henrissat B."/>
            <person name="Kuo A."/>
            <person name="Liang C."/>
            <person name="Lipzen A."/>
            <person name="Lutzoni F."/>
            <person name="Magnuson J."/>
            <person name="Mondo S."/>
            <person name="Nolan M."/>
            <person name="Ohm R."/>
            <person name="Pangilinan J."/>
            <person name="Park H.-J."/>
            <person name="Ramirez L."/>
            <person name="Alfaro M."/>
            <person name="Sun H."/>
            <person name="Tritt A."/>
            <person name="Yoshinaga Y."/>
            <person name="Zwiers L.-H."/>
            <person name="Turgeon B."/>
            <person name="Goodwin S."/>
            <person name="Spatafora J."/>
            <person name="Crous P."/>
            <person name="Grigoriev I."/>
        </authorList>
    </citation>
    <scope>NUCLEOTIDE SEQUENCE</scope>
    <source>
        <strain evidence="2">CBS 116435</strain>
    </source>
</reference>
<feature type="compositionally biased region" description="Polar residues" evidence="1">
    <location>
        <begin position="34"/>
        <end position="46"/>
    </location>
</feature>
<organism evidence="2 3">
    <name type="scientific">Polychaeton citri CBS 116435</name>
    <dbReference type="NCBI Taxonomy" id="1314669"/>
    <lineage>
        <taxon>Eukaryota</taxon>
        <taxon>Fungi</taxon>
        <taxon>Dikarya</taxon>
        <taxon>Ascomycota</taxon>
        <taxon>Pezizomycotina</taxon>
        <taxon>Dothideomycetes</taxon>
        <taxon>Dothideomycetidae</taxon>
        <taxon>Capnodiales</taxon>
        <taxon>Capnodiaceae</taxon>
        <taxon>Polychaeton</taxon>
    </lineage>
</organism>
<name>A0A9P4QDU4_9PEZI</name>
<dbReference type="AlphaFoldDB" id="A0A9P4QDU4"/>
<protein>
    <submittedName>
        <fullName evidence="2">Uncharacterized protein</fullName>
    </submittedName>
</protein>
<keyword evidence="3" id="KW-1185">Reference proteome</keyword>
<gene>
    <name evidence="2" type="ORF">K431DRAFT_77704</name>
</gene>
<dbReference type="EMBL" id="MU003767">
    <property type="protein sequence ID" value="KAF2725418.1"/>
    <property type="molecule type" value="Genomic_DNA"/>
</dbReference>
<sequence>MHLTTQRRRQVDRQAGRRPWTRSIVEPQGAIGSSRLSGLPSASPTPYHSLPASLEGERVMASGRLPVPPVPPLVSCLAPSRPLLPGLLPEIAIVCVGSSSRQASATSTTWINTVTIWFRREAGANARVAPPSSPNRSCYLPGRLDGG</sequence>
<feature type="region of interest" description="Disordered" evidence="1">
    <location>
        <begin position="1"/>
        <end position="51"/>
    </location>
</feature>
<comment type="caution">
    <text evidence="2">The sequence shown here is derived from an EMBL/GenBank/DDBJ whole genome shotgun (WGS) entry which is preliminary data.</text>
</comment>
<evidence type="ECO:0000313" key="2">
    <source>
        <dbReference type="EMBL" id="KAF2725418.1"/>
    </source>
</evidence>
<evidence type="ECO:0000256" key="1">
    <source>
        <dbReference type="SAM" id="MobiDB-lite"/>
    </source>
</evidence>
<evidence type="ECO:0000313" key="3">
    <source>
        <dbReference type="Proteomes" id="UP000799441"/>
    </source>
</evidence>